<reference evidence="2 3" key="1">
    <citation type="submission" date="2020-12" db="EMBL/GenBank/DDBJ databases">
        <authorList>
            <person name="Awala S.I."/>
            <person name="Gwak J.-H."/>
            <person name="Kim S.-J."/>
            <person name="Rhee S.-K."/>
        </authorList>
    </citation>
    <scope>NUCLEOTIDE SEQUENCE [LARGE SCALE GENOMIC DNA]</scope>
    <source>
        <strain evidence="2 3">IT5</strain>
    </source>
</reference>
<dbReference type="Proteomes" id="UP000663088">
    <property type="component" value="Chromosome"/>
</dbReference>
<dbReference type="EMBL" id="CP065956">
    <property type="protein sequence ID" value="QSR87483.1"/>
    <property type="molecule type" value="Genomic_DNA"/>
</dbReference>
<keyword evidence="3" id="KW-1185">Reference proteome</keyword>
<organism evidence="2 3">
    <name type="scientific">Candidatus Methylacidiphilum infernorum</name>
    <dbReference type="NCBI Taxonomy" id="511746"/>
    <lineage>
        <taxon>Bacteria</taxon>
        <taxon>Pseudomonadati</taxon>
        <taxon>Verrucomicrobiota</taxon>
        <taxon>Methylacidiphilae</taxon>
        <taxon>Methylacidiphilales</taxon>
        <taxon>Methylacidiphilaceae</taxon>
        <taxon>Methylacidiphilum (ex Ratnadevi et al. 2023)</taxon>
    </lineage>
</organism>
<gene>
    <name evidence="2" type="ORF">EM20IM_03950</name>
</gene>
<sequence>MIGDGRNPSFGPPSRKKQNRFFSHRLFKEEKNLEAKTRLVEEGQKVKLQYLQGKKSELISGWLIQNQNPFPNPCFLPKAGSRPTRNVPREAFFPENKSQVAYPMRYLFQIDHPSFDCQWRKNDHEKDLEG</sequence>
<evidence type="ECO:0000256" key="1">
    <source>
        <dbReference type="SAM" id="MobiDB-lite"/>
    </source>
</evidence>
<name>A0ABX7PXU9_9BACT</name>
<feature type="region of interest" description="Disordered" evidence="1">
    <location>
        <begin position="1"/>
        <end position="21"/>
    </location>
</feature>
<evidence type="ECO:0000313" key="2">
    <source>
        <dbReference type="EMBL" id="QSR87483.1"/>
    </source>
</evidence>
<accession>A0ABX7PXU9</accession>
<protein>
    <submittedName>
        <fullName evidence="2">Uncharacterized protein</fullName>
    </submittedName>
</protein>
<proteinExistence type="predicted"/>
<dbReference type="RefSeq" id="WP_206847930.1">
    <property type="nucleotide sequence ID" value="NZ_CP065956.1"/>
</dbReference>
<evidence type="ECO:0000313" key="3">
    <source>
        <dbReference type="Proteomes" id="UP000663088"/>
    </source>
</evidence>